<feature type="domain" description="Glycosyltransferase subfamily 4-like N-terminal" evidence="4">
    <location>
        <begin position="24"/>
        <end position="186"/>
    </location>
</feature>
<evidence type="ECO:0000256" key="2">
    <source>
        <dbReference type="ARBA" id="ARBA00022679"/>
    </source>
</evidence>
<evidence type="ECO:0000313" key="6">
    <source>
        <dbReference type="Proteomes" id="UP000826616"/>
    </source>
</evidence>
<dbReference type="InterPro" id="IPR001296">
    <property type="entry name" value="Glyco_trans_1"/>
</dbReference>
<dbReference type="Pfam" id="PF13439">
    <property type="entry name" value="Glyco_transf_4"/>
    <property type="match status" value="1"/>
</dbReference>
<evidence type="ECO:0000259" key="3">
    <source>
        <dbReference type="Pfam" id="PF00534"/>
    </source>
</evidence>
<evidence type="ECO:0000259" key="4">
    <source>
        <dbReference type="Pfam" id="PF13439"/>
    </source>
</evidence>
<name>A0ABX8YA28_ANETH</name>
<dbReference type="PANTHER" id="PTHR12526:SF629">
    <property type="entry name" value="TEICHURONIC ACID BIOSYNTHESIS GLYCOSYLTRANSFERASE TUAH-RELATED"/>
    <property type="match status" value="1"/>
</dbReference>
<keyword evidence="2" id="KW-0808">Transferase</keyword>
<dbReference type="CDD" id="cd03794">
    <property type="entry name" value="GT4_WbuB-like"/>
    <property type="match status" value="1"/>
</dbReference>
<dbReference type="Pfam" id="PF00534">
    <property type="entry name" value="Glycos_transf_1"/>
    <property type="match status" value="1"/>
</dbReference>
<evidence type="ECO:0000313" key="5">
    <source>
        <dbReference type="EMBL" id="QYY42543.1"/>
    </source>
</evidence>
<dbReference type="GeneID" id="97143114"/>
<dbReference type="InterPro" id="IPR028098">
    <property type="entry name" value="Glyco_trans_4-like_N"/>
</dbReference>
<evidence type="ECO:0000256" key="1">
    <source>
        <dbReference type="ARBA" id="ARBA00022676"/>
    </source>
</evidence>
<gene>
    <name evidence="5" type="ORF">K3F53_17170</name>
</gene>
<reference evidence="5 6" key="1">
    <citation type="submission" date="2021-08" db="EMBL/GenBank/DDBJ databases">
        <title>Complete genome sequence of the strain Aneurinibacillus thermoaerophilus CCM 8960.</title>
        <authorList>
            <person name="Musilova J."/>
            <person name="Kourilova X."/>
            <person name="Pernicova I."/>
            <person name="Bezdicek M."/>
            <person name="Lengerova M."/>
            <person name="Obruca S."/>
            <person name="Sedlar K."/>
        </authorList>
    </citation>
    <scope>NUCLEOTIDE SEQUENCE [LARGE SCALE GENOMIC DNA]</scope>
    <source>
        <strain evidence="5 6">CCM 8960</strain>
    </source>
</reference>
<dbReference type="SUPFAM" id="SSF53756">
    <property type="entry name" value="UDP-Glycosyltransferase/glycogen phosphorylase"/>
    <property type="match status" value="1"/>
</dbReference>
<dbReference type="EMBL" id="CP080764">
    <property type="protein sequence ID" value="QYY42543.1"/>
    <property type="molecule type" value="Genomic_DNA"/>
</dbReference>
<accession>A0ABX8YA28</accession>
<organism evidence="5 6">
    <name type="scientific">Aneurinibacillus thermoaerophilus</name>
    <dbReference type="NCBI Taxonomy" id="143495"/>
    <lineage>
        <taxon>Bacteria</taxon>
        <taxon>Bacillati</taxon>
        <taxon>Bacillota</taxon>
        <taxon>Bacilli</taxon>
        <taxon>Bacillales</taxon>
        <taxon>Paenibacillaceae</taxon>
        <taxon>Aneurinibacillus group</taxon>
        <taxon>Aneurinibacillus</taxon>
    </lineage>
</organism>
<dbReference type="PANTHER" id="PTHR12526">
    <property type="entry name" value="GLYCOSYLTRANSFERASE"/>
    <property type="match status" value="1"/>
</dbReference>
<protein>
    <submittedName>
        <fullName evidence="5">Glycosyltransferase family 4 protein</fullName>
    </submittedName>
</protein>
<sequence>MKKRVCMLVFNEVTSDPRVTKEAETLSDKYEVTVIGTRFSPSTASTEQVNGYSVHRVDNILKRKVNTEKLSILTLLRVGASKMVGLLKIGWVALKMKSDVYHAHDFEVLPFAYLASKIHGAYCVYDSHELWVEQRADFPGWFKKIIKGMESFFIRRVDQVITVNQSIARELMERYSLRTIPCVVHNFTKKIGNSIDMREASNISDTVKKKIVVLYHGGYLKDRGLEETIESVKYFPPHVILRFRGKGPLEEKLRSLAEPYIKSGQIEFCPPVPMKQLVKEASECEIGIMPYKPTCLNNYYSLPNKLSEYMMAGLAVVASDLPEIDRLNKKIGFGELFNPSKPTSIAEAIKNLIVDKEYLKRCKNRAKEWALNEGNWEHESRKIVSLYKELFGE</sequence>
<proteinExistence type="predicted"/>
<keyword evidence="6" id="KW-1185">Reference proteome</keyword>
<dbReference type="Proteomes" id="UP000826616">
    <property type="component" value="Chromosome"/>
</dbReference>
<dbReference type="RefSeq" id="WP_220559168.1">
    <property type="nucleotide sequence ID" value="NZ_CP080764.1"/>
</dbReference>
<keyword evidence="1" id="KW-0328">Glycosyltransferase</keyword>
<dbReference type="Gene3D" id="3.40.50.2000">
    <property type="entry name" value="Glycogen Phosphorylase B"/>
    <property type="match status" value="2"/>
</dbReference>
<feature type="domain" description="Glycosyl transferase family 1" evidence="3">
    <location>
        <begin position="199"/>
        <end position="369"/>
    </location>
</feature>